<organism evidence="2 3">
    <name type="scientific">Tigheibacillus halophilus</name>
    <dbReference type="NCBI Taxonomy" id="361280"/>
    <lineage>
        <taxon>Bacteria</taxon>
        <taxon>Bacillati</taxon>
        <taxon>Bacillota</taxon>
        <taxon>Bacilli</taxon>
        <taxon>Bacillales</taxon>
        <taxon>Bacillaceae</taxon>
        <taxon>Tigheibacillus</taxon>
    </lineage>
</organism>
<dbReference type="SUPFAM" id="SSF55816">
    <property type="entry name" value="5'-nucleotidase (syn. UDP-sugar hydrolase), C-terminal domain"/>
    <property type="match status" value="1"/>
</dbReference>
<accession>A0ABU5C2Q5</accession>
<dbReference type="InterPro" id="IPR036907">
    <property type="entry name" value="5'-Nucleotdase_C_sf"/>
</dbReference>
<evidence type="ECO:0000313" key="2">
    <source>
        <dbReference type="EMBL" id="MDY0393191.1"/>
    </source>
</evidence>
<keyword evidence="3" id="KW-1185">Reference proteome</keyword>
<name>A0ABU5C2Q5_9BACI</name>
<protein>
    <submittedName>
        <fullName evidence="2">5'-nucleotidase C-terminal domain-containing protein</fullName>
    </submittedName>
</protein>
<proteinExistence type="predicted"/>
<dbReference type="Pfam" id="PF02872">
    <property type="entry name" value="5_nucleotid_C"/>
    <property type="match status" value="1"/>
</dbReference>
<dbReference type="PANTHER" id="PTHR11575:SF24">
    <property type="entry name" value="5'-NUCLEOTIDASE"/>
    <property type="match status" value="1"/>
</dbReference>
<dbReference type="Proteomes" id="UP001281447">
    <property type="component" value="Unassembled WGS sequence"/>
</dbReference>
<dbReference type="EMBL" id="JAWDIP010000003">
    <property type="protein sequence ID" value="MDY0393191.1"/>
    <property type="molecule type" value="Genomic_DNA"/>
</dbReference>
<comment type="caution">
    <text evidence="2">The sequence shown here is derived from an EMBL/GenBank/DDBJ whole genome shotgun (WGS) entry which is preliminary data.</text>
</comment>
<reference evidence="2 3" key="1">
    <citation type="submission" date="2023-10" db="EMBL/GenBank/DDBJ databases">
        <title>Virgibacillus halophilus 5B73C genome.</title>
        <authorList>
            <person name="Miliotis G."/>
            <person name="Sengupta P."/>
            <person name="Hameed A."/>
            <person name="Chuvochina M."/>
            <person name="Mcdonagh F."/>
            <person name="Simpson A.C."/>
            <person name="Singh N.K."/>
            <person name="Rekha P.D."/>
            <person name="Raman K."/>
            <person name="Hugenholtz P."/>
            <person name="Venkateswaran K."/>
        </authorList>
    </citation>
    <scope>NUCLEOTIDE SEQUENCE [LARGE SCALE GENOMIC DNA]</scope>
    <source>
        <strain evidence="2 3">5B73C</strain>
    </source>
</reference>
<feature type="domain" description="5'-Nucleotidase C-terminal" evidence="1">
    <location>
        <begin position="15"/>
        <end position="146"/>
    </location>
</feature>
<dbReference type="InterPro" id="IPR006179">
    <property type="entry name" value="5_nucleotidase/apyrase"/>
</dbReference>
<evidence type="ECO:0000313" key="3">
    <source>
        <dbReference type="Proteomes" id="UP001281447"/>
    </source>
</evidence>
<sequence length="148" mass="16809">MRSCKKKLAHLEVPLQVDWFQRTELIQRLTDTVLDWTNADCAMLTAGLLLDGLPAGDITYKDVHRICPHPINPCVVELTGSELLEVVRAALSEEFTHFHLKGFGFRGVVLGEMVYSGLKIKIGSHQNGHRYVKEIYVHEKPLEMEKNI</sequence>
<dbReference type="PANTHER" id="PTHR11575">
    <property type="entry name" value="5'-NUCLEOTIDASE-RELATED"/>
    <property type="match status" value="1"/>
</dbReference>
<dbReference type="Gene3D" id="3.90.780.10">
    <property type="entry name" value="5'-Nucleotidase, C-terminal domain"/>
    <property type="match status" value="1"/>
</dbReference>
<gene>
    <name evidence="2" type="ORF">RWE15_00530</name>
</gene>
<evidence type="ECO:0000259" key="1">
    <source>
        <dbReference type="Pfam" id="PF02872"/>
    </source>
</evidence>
<dbReference type="InterPro" id="IPR008334">
    <property type="entry name" value="5'-Nucleotdase_C"/>
</dbReference>